<dbReference type="Proteomes" id="UP000887565">
    <property type="component" value="Unplaced"/>
</dbReference>
<dbReference type="WBParaSite" id="nRc.2.0.1.t04877-RA">
    <property type="protein sequence ID" value="nRc.2.0.1.t04877-RA"/>
    <property type="gene ID" value="nRc.2.0.1.g04877"/>
</dbReference>
<evidence type="ECO:0000313" key="2">
    <source>
        <dbReference type="WBParaSite" id="nRc.2.0.1.t04877-RA"/>
    </source>
</evidence>
<organism evidence="1 2">
    <name type="scientific">Romanomermis culicivorax</name>
    <name type="common">Nematode worm</name>
    <dbReference type="NCBI Taxonomy" id="13658"/>
    <lineage>
        <taxon>Eukaryota</taxon>
        <taxon>Metazoa</taxon>
        <taxon>Ecdysozoa</taxon>
        <taxon>Nematoda</taxon>
        <taxon>Enoplea</taxon>
        <taxon>Dorylaimia</taxon>
        <taxon>Mermithida</taxon>
        <taxon>Mermithoidea</taxon>
        <taxon>Mermithidae</taxon>
        <taxon>Romanomermis</taxon>
    </lineage>
</organism>
<evidence type="ECO:0000313" key="1">
    <source>
        <dbReference type="Proteomes" id="UP000887565"/>
    </source>
</evidence>
<accession>A0A915HTZ7</accession>
<proteinExistence type="predicted"/>
<protein>
    <submittedName>
        <fullName evidence="2">Uncharacterized protein</fullName>
    </submittedName>
</protein>
<keyword evidence="1" id="KW-1185">Reference proteome</keyword>
<name>A0A915HTZ7_ROMCU</name>
<dbReference type="AlphaFoldDB" id="A0A915HTZ7"/>
<sequence>MGDLLFKKIDEGINDHQSWPLSDATFRDALEIYCYRSKLHMPSNRANLFYMIIGYLSTFPYTKQFSHFGMKNIFLAINTQTIKIVVQYSHSVVGSKFQREDYKAFAIHTDPAAPKKQFYANDRKMVRKLVKKVHASFEKDKFMVAVEKVQHIAIKRPKTGAVYSILTDEGAQSFVAHRASPLVVEAESLPIINIIQPMSDTYLMLKVPPSSLEFKQLIDLRIRPYLDLFDNSYRKLFLQKNAGQGWVSSEPPMIIIASRFEDDVDYDQDESLPSDFDAQQTAGA</sequence>
<reference evidence="2" key="1">
    <citation type="submission" date="2022-11" db="UniProtKB">
        <authorList>
            <consortium name="WormBaseParasite"/>
        </authorList>
    </citation>
    <scope>IDENTIFICATION</scope>
</reference>